<reference evidence="2" key="1">
    <citation type="journal article" date="2019" name="Int. J. Syst. Evol. Microbiol.">
        <title>The Global Catalogue of Microorganisms (GCM) 10K type strain sequencing project: providing services to taxonomists for standard genome sequencing and annotation.</title>
        <authorList>
            <consortium name="The Broad Institute Genomics Platform"/>
            <consortium name="The Broad Institute Genome Sequencing Center for Infectious Disease"/>
            <person name="Wu L."/>
            <person name="Ma J."/>
        </authorList>
    </citation>
    <scope>NUCLEOTIDE SEQUENCE [LARGE SCALE GENOMIC DNA]</scope>
    <source>
        <strain evidence="2">JCM 17441</strain>
    </source>
</reference>
<dbReference type="Gene3D" id="1.25.40.290">
    <property type="entry name" value="ARM repeat domains"/>
    <property type="match status" value="1"/>
</dbReference>
<dbReference type="PANTHER" id="PTHR34070">
    <property type="entry name" value="ARMADILLO-TYPE FOLD"/>
    <property type="match status" value="1"/>
</dbReference>
<gene>
    <name evidence="1" type="ORF">GCM10022255_016480</name>
</gene>
<dbReference type="CDD" id="cd07064">
    <property type="entry name" value="AlkD_like_1"/>
    <property type="match status" value="1"/>
</dbReference>
<evidence type="ECO:0000313" key="2">
    <source>
        <dbReference type="Proteomes" id="UP001500620"/>
    </source>
</evidence>
<sequence length="215" mass="24415">MQDVYGAAADPERAAPMRAYMRDRFAFLGIPSTPRRELTREVLRDAPALTESSLCDAALACWALPEREYHYFACDLLRREARRLTPEALPTLRTLITTKPWWDTVDTLAAHTVGPLVAAHPFLVSTMDQWAAPGTDLWLVRTAILHQLRYRRNTDFNRLADYCDSWSAEPDFFIRKAIGWSLREYAKTDPAAVRAFVATHPGLSPLSVREALKNL</sequence>
<dbReference type="Gene3D" id="1.20.1660.10">
    <property type="entry name" value="Hypothetical protein (EF3068)"/>
    <property type="match status" value="1"/>
</dbReference>
<dbReference type="Proteomes" id="UP001500620">
    <property type="component" value="Unassembled WGS sequence"/>
</dbReference>
<accession>A0ABP8D221</accession>
<dbReference type="PANTHER" id="PTHR34070:SF1">
    <property type="entry name" value="DNA ALKYLATION REPAIR PROTEIN"/>
    <property type="match status" value="1"/>
</dbReference>
<comment type="caution">
    <text evidence="1">The sequence shown here is derived from an EMBL/GenBank/DDBJ whole genome shotgun (WGS) entry which is preliminary data.</text>
</comment>
<dbReference type="Pfam" id="PF08713">
    <property type="entry name" value="DNA_alkylation"/>
    <property type="match status" value="1"/>
</dbReference>
<organism evidence="1 2">
    <name type="scientific">Dactylosporangium darangshiense</name>
    <dbReference type="NCBI Taxonomy" id="579108"/>
    <lineage>
        <taxon>Bacteria</taxon>
        <taxon>Bacillati</taxon>
        <taxon>Actinomycetota</taxon>
        <taxon>Actinomycetes</taxon>
        <taxon>Micromonosporales</taxon>
        <taxon>Micromonosporaceae</taxon>
        <taxon>Dactylosporangium</taxon>
    </lineage>
</organism>
<protein>
    <submittedName>
        <fullName evidence="1">DNA alkylation repair protein</fullName>
    </submittedName>
</protein>
<proteinExistence type="predicted"/>
<dbReference type="InterPro" id="IPR014825">
    <property type="entry name" value="DNA_alkylation"/>
</dbReference>
<dbReference type="EMBL" id="BAABAT010000003">
    <property type="protein sequence ID" value="GAA4246189.1"/>
    <property type="molecule type" value="Genomic_DNA"/>
</dbReference>
<evidence type="ECO:0000313" key="1">
    <source>
        <dbReference type="EMBL" id="GAA4246189.1"/>
    </source>
</evidence>
<dbReference type="InterPro" id="IPR016024">
    <property type="entry name" value="ARM-type_fold"/>
</dbReference>
<keyword evidence="2" id="KW-1185">Reference proteome</keyword>
<name>A0ABP8D221_9ACTN</name>
<dbReference type="SUPFAM" id="SSF48371">
    <property type="entry name" value="ARM repeat"/>
    <property type="match status" value="1"/>
</dbReference>